<keyword evidence="8" id="KW-1185">Reference proteome</keyword>
<dbReference type="InterPro" id="IPR003593">
    <property type="entry name" value="AAA+_ATPase"/>
</dbReference>
<evidence type="ECO:0000256" key="2">
    <source>
        <dbReference type="ARBA" id="ARBA00022840"/>
    </source>
</evidence>
<comment type="caution">
    <text evidence="7">The sequence shown here is derived from an EMBL/GenBank/DDBJ whole genome shotgun (WGS) entry which is preliminary data.</text>
</comment>
<dbReference type="InterPro" id="IPR025943">
    <property type="entry name" value="Sigma_54_int_dom_ATP-bd_2"/>
</dbReference>
<dbReference type="PROSITE" id="PS00675">
    <property type="entry name" value="SIGMA54_INTERACT_1"/>
    <property type="match status" value="1"/>
</dbReference>
<dbReference type="Gene3D" id="3.30.450.40">
    <property type="match status" value="1"/>
</dbReference>
<dbReference type="Gene3D" id="1.10.10.60">
    <property type="entry name" value="Homeodomain-like"/>
    <property type="match status" value="1"/>
</dbReference>
<dbReference type="RefSeq" id="WP_055395333.1">
    <property type="nucleotide sequence ID" value="NZ_JAMXAX010000129.1"/>
</dbReference>
<evidence type="ECO:0000256" key="5">
    <source>
        <dbReference type="ARBA" id="ARBA00023163"/>
    </source>
</evidence>
<dbReference type="InterPro" id="IPR002197">
    <property type="entry name" value="HTH_Fis"/>
</dbReference>
<keyword evidence="2" id="KW-0067">ATP-binding</keyword>
<keyword evidence="5" id="KW-0804">Transcription</keyword>
<proteinExistence type="predicted"/>
<feature type="domain" description="Sigma-54 factor interaction" evidence="6">
    <location>
        <begin position="344"/>
        <end position="555"/>
    </location>
</feature>
<dbReference type="InterPro" id="IPR002078">
    <property type="entry name" value="Sigma_54_int"/>
</dbReference>
<evidence type="ECO:0000256" key="4">
    <source>
        <dbReference type="ARBA" id="ARBA00023125"/>
    </source>
</evidence>
<dbReference type="InterPro" id="IPR003018">
    <property type="entry name" value="GAF"/>
</dbReference>
<name>A0ABV8DBW5_9BURK</name>
<dbReference type="SUPFAM" id="SSF46689">
    <property type="entry name" value="Homeodomain-like"/>
    <property type="match status" value="1"/>
</dbReference>
<dbReference type="EMBL" id="JBHSAJ010000041">
    <property type="protein sequence ID" value="MFC3935843.1"/>
    <property type="molecule type" value="Genomic_DNA"/>
</dbReference>
<dbReference type="Pfam" id="PF00158">
    <property type="entry name" value="Sigma54_activat"/>
    <property type="match status" value="1"/>
</dbReference>
<protein>
    <submittedName>
        <fullName evidence="7">Sigma-54-dependent Fis family transcriptional regulator</fullName>
    </submittedName>
</protein>
<dbReference type="Pfam" id="PF25601">
    <property type="entry name" value="AAA_lid_14"/>
    <property type="match status" value="1"/>
</dbReference>
<dbReference type="Pfam" id="PF02954">
    <property type="entry name" value="HTH_8"/>
    <property type="match status" value="1"/>
</dbReference>
<evidence type="ECO:0000256" key="3">
    <source>
        <dbReference type="ARBA" id="ARBA00023015"/>
    </source>
</evidence>
<dbReference type="Pfam" id="PF01590">
    <property type="entry name" value="GAF"/>
    <property type="match status" value="1"/>
</dbReference>
<dbReference type="InterPro" id="IPR027417">
    <property type="entry name" value="P-loop_NTPase"/>
</dbReference>
<dbReference type="CDD" id="cd00009">
    <property type="entry name" value="AAA"/>
    <property type="match status" value="1"/>
</dbReference>
<dbReference type="PRINTS" id="PR01590">
    <property type="entry name" value="HTHFIS"/>
</dbReference>
<dbReference type="InterPro" id="IPR025662">
    <property type="entry name" value="Sigma_54_int_dom_ATP-bd_1"/>
</dbReference>
<sequence length="656" mass="72069">MRSTSTSVALRQARQHLLESGQCPIGLVDERLARSWQRSLDSGLLPTGRLGNPDNLEHQALRQLRGHHQELLAHSRPVMEYLFEQVRDSQSVVVLASPCGTLVDTCGDAYFLGKAERVALSSGASWHEKQRGTNAIGTALAEMAPVEVHGAEHFLERNGFLTCAAAPILSATGQILGILDISSEHSRGNPHTLGLVSTAAHMIENRLLVSGSQRHVRLHLHTHPEGIGTVAEGIALVSEDGWVVGGNRSALALLRISVAQLGSISLDQILNVDLQELLARHHRRPDAPLSLRRHDGAPLFGLPVPDKRTVRTLPPSAPARLPEDALAQLDTGDARWRAAAAKTRRILGKPIALLIQGESGVGKEWFARSAHQSGPRRDGPFIAINCAAMPESLIESELFGYSPGAFTGGRREGRLGLLREAHGGTLFLDEIGDMPLALQTRLLRVLQERQVVPLGSAQPVAVDFALICASNRKLREEAEQGRFRTDLYYRINGLAVELPPLRERTDFEALSQRMLQDIEPARHLRLDPSLMAALEKYRWPGNLRQCASVLRTACAMLDAHEEMVEWHHLSDDFLEELQSADRFSTPSTTERPPQNLDELSQSAIQQALESCRGNMSHAARTLGISRQTLYRKLALRKERLAAPDVQHSARGLLSGR</sequence>
<keyword evidence="3" id="KW-0805">Transcription regulation</keyword>
<dbReference type="InterPro" id="IPR058031">
    <property type="entry name" value="AAA_lid_NorR"/>
</dbReference>
<dbReference type="PROSITE" id="PS50045">
    <property type="entry name" value="SIGMA54_INTERACT_4"/>
    <property type="match status" value="1"/>
</dbReference>
<dbReference type="Gene3D" id="3.40.50.300">
    <property type="entry name" value="P-loop containing nucleotide triphosphate hydrolases"/>
    <property type="match status" value="1"/>
</dbReference>
<evidence type="ECO:0000256" key="1">
    <source>
        <dbReference type="ARBA" id="ARBA00022741"/>
    </source>
</evidence>
<accession>A0ABV8DBW5</accession>
<dbReference type="SMART" id="SM00382">
    <property type="entry name" value="AAA"/>
    <property type="match status" value="1"/>
</dbReference>
<evidence type="ECO:0000259" key="6">
    <source>
        <dbReference type="PROSITE" id="PS50045"/>
    </source>
</evidence>
<evidence type="ECO:0000313" key="8">
    <source>
        <dbReference type="Proteomes" id="UP001595693"/>
    </source>
</evidence>
<dbReference type="PROSITE" id="PS00676">
    <property type="entry name" value="SIGMA54_INTERACT_2"/>
    <property type="match status" value="1"/>
</dbReference>
<dbReference type="SUPFAM" id="SSF52540">
    <property type="entry name" value="P-loop containing nucleoside triphosphate hydrolases"/>
    <property type="match status" value="1"/>
</dbReference>
<organism evidence="7 8">
    <name type="scientific">Acidovorax facilis</name>
    <dbReference type="NCBI Taxonomy" id="12917"/>
    <lineage>
        <taxon>Bacteria</taxon>
        <taxon>Pseudomonadati</taxon>
        <taxon>Pseudomonadota</taxon>
        <taxon>Betaproteobacteria</taxon>
        <taxon>Burkholderiales</taxon>
        <taxon>Comamonadaceae</taxon>
        <taxon>Acidovorax</taxon>
    </lineage>
</organism>
<evidence type="ECO:0000313" key="7">
    <source>
        <dbReference type="EMBL" id="MFC3935843.1"/>
    </source>
</evidence>
<keyword evidence="1" id="KW-0547">Nucleotide-binding</keyword>
<dbReference type="Gene3D" id="1.10.8.60">
    <property type="match status" value="1"/>
</dbReference>
<dbReference type="InterPro" id="IPR029016">
    <property type="entry name" value="GAF-like_dom_sf"/>
</dbReference>
<reference evidence="8" key="1">
    <citation type="journal article" date="2019" name="Int. J. Syst. Evol. Microbiol.">
        <title>The Global Catalogue of Microorganisms (GCM) 10K type strain sequencing project: providing services to taxonomists for standard genome sequencing and annotation.</title>
        <authorList>
            <consortium name="The Broad Institute Genomics Platform"/>
            <consortium name="The Broad Institute Genome Sequencing Center for Infectious Disease"/>
            <person name="Wu L."/>
            <person name="Ma J."/>
        </authorList>
    </citation>
    <scope>NUCLEOTIDE SEQUENCE [LARGE SCALE GENOMIC DNA]</scope>
    <source>
        <strain evidence="8">CCUG 2113</strain>
    </source>
</reference>
<dbReference type="PANTHER" id="PTHR32071:SF77">
    <property type="entry name" value="TRANSCRIPTIONAL REGULATORY PROTEIN"/>
    <property type="match status" value="1"/>
</dbReference>
<keyword evidence="4" id="KW-0238">DNA-binding</keyword>
<dbReference type="PANTHER" id="PTHR32071">
    <property type="entry name" value="TRANSCRIPTIONAL REGULATORY PROTEIN"/>
    <property type="match status" value="1"/>
</dbReference>
<gene>
    <name evidence="7" type="ORF">ACFOW3_14585</name>
</gene>
<dbReference type="InterPro" id="IPR009057">
    <property type="entry name" value="Homeodomain-like_sf"/>
</dbReference>
<dbReference type="Proteomes" id="UP001595693">
    <property type="component" value="Unassembled WGS sequence"/>
</dbReference>